<dbReference type="AlphaFoldDB" id="A0A6A6FZE5"/>
<proteinExistence type="predicted"/>
<reference evidence="3" key="1">
    <citation type="journal article" date="2020" name="Stud. Mycol.">
        <title>101 Dothideomycetes genomes: A test case for predicting lifestyles and emergence of pathogens.</title>
        <authorList>
            <person name="Haridas S."/>
            <person name="Albert R."/>
            <person name="Binder M."/>
            <person name="Bloem J."/>
            <person name="LaButti K."/>
            <person name="Salamov A."/>
            <person name="Andreopoulos B."/>
            <person name="Baker S."/>
            <person name="Barry K."/>
            <person name="Bills G."/>
            <person name="Bluhm B."/>
            <person name="Cannon C."/>
            <person name="Castanera R."/>
            <person name="Culley D."/>
            <person name="Daum C."/>
            <person name="Ezra D."/>
            <person name="Gonzalez J."/>
            <person name="Henrissat B."/>
            <person name="Kuo A."/>
            <person name="Liang C."/>
            <person name="Lipzen A."/>
            <person name="Lutzoni F."/>
            <person name="Magnuson J."/>
            <person name="Mondo S."/>
            <person name="Nolan M."/>
            <person name="Ohm R."/>
            <person name="Pangilinan J."/>
            <person name="Park H.-J."/>
            <person name="Ramirez L."/>
            <person name="Alfaro M."/>
            <person name="Sun H."/>
            <person name="Tritt A."/>
            <person name="Yoshinaga Y."/>
            <person name="Zwiers L.-H."/>
            <person name="Turgeon B."/>
            <person name="Goodwin S."/>
            <person name="Spatafora J."/>
            <person name="Crous P."/>
            <person name="Grigoriev I."/>
        </authorList>
    </citation>
    <scope>NUCLEOTIDE SEQUENCE [LARGE SCALE GENOMIC DNA]</scope>
    <source>
        <strain evidence="3">CECT 20119</strain>
    </source>
</reference>
<evidence type="ECO:0000313" key="2">
    <source>
        <dbReference type="EMBL" id="KAF2218590.1"/>
    </source>
</evidence>
<protein>
    <submittedName>
        <fullName evidence="2">Uncharacterized protein</fullName>
    </submittedName>
</protein>
<feature type="compositionally biased region" description="Polar residues" evidence="1">
    <location>
        <begin position="22"/>
        <end position="31"/>
    </location>
</feature>
<feature type="region of interest" description="Disordered" evidence="1">
    <location>
        <begin position="13"/>
        <end position="42"/>
    </location>
</feature>
<evidence type="ECO:0000313" key="3">
    <source>
        <dbReference type="Proteomes" id="UP000799538"/>
    </source>
</evidence>
<evidence type="ECO:0000256" key="1">
    <source>
        <dbReference type="SAM" id="MobiDB-lite"/>
    </source>
</evidence>
<dbReference type="Proteomes" id="UP000799538">
    <property type="component" value="Unassembled WGS sequence"/>
</dbReference>
<accession>A0A6A6FZE5</accession>
<dbReference type="EMBL" id="ML992536">
    <property type="protein sequence ID" value="KAF2218590.1"/>
    <property type="molecule type" value="Genomic_DNA"/>
</dbReference>
<sequence>MTQAHLWLHQTLHPHSPPAWESDNQARTGNSNHHHSTPRVNICPSEPARLLVHGMSKKPPIGCPRQSILPAASTQQPWLNFALTVPYCVREQSKPANLVPFFAYWFGGARERVWFGLASVRGYFWGGRGFVRRERYCTRRTLTYSWAGKSLVLGVSWSGQTTWNCYRRCKVMQVYWREGPRWIRWDTIGDGQMINAYCPR</sequence>
<name>A0A6A6FZE5_9PEZI</name>
<organism evidence="2 3">
    <name type="scientific">Elsinoe ampelina</name>
    <dbReference type="NCBI Taxonomy" id="302913"/>
    <lineage>
        <taxon>Eukaryota</taxon>
        <taxon>Fungi</taxon>
        <taxon>Dikarya</taxon>
        <taxon>Ascomycota</taxon>
        <taxon>Pezizomycotina</taxon>
        <taxon>Dothideomycetes</taxon>
        <taxon>Dothideomycetidae</taxon>
        <taxon>Myriangiales</taxon>
        <taxon>Elsinoaceae</taxon>
        <taxon>Elsinoe</taxon>
    </lineage>
</organism>
<keyword evidence="3" id="KW-1185">Reference proteome</keyword>
<gene>
    <name evidence="2" type="ORF">BDZ85DRAFT_80631</name>
</gene>